<evidence type="ECO:0000313" key="8">
    <source>
        <dbReference type="EMBL" id="CAI2377455.1"/>
    </source>
</evidence>
<comment type="subcellular location">
    <subcellularLocation>
        <location evidence="2">Cytoplasm</location>
    </subcellularLocation>
    <subcellularLocation>
        <location evidence="1">Nucleus</location>
    </subcellularLocation>
</comment>
<comment type="caution">
    <text evidence="8">The sequence shown here is derived from an EMBL/GenBank/DDBJ whole genome shotgun (WGS) entry which is preliminary data.</text>
</comment>
<keyword evidence="9" id="KW-1185">Reference proteome</keyword>
<dbReference type="PANTHER" id="PTHR10997">
    <property type="entry name" value="IMPORTIN-7, 8, 11"/>
    <property type="match status" value="1"/>
</dbReference>
<proteinExistence type="predicted"/>
<dbReference type="PROSITE" id="PS50166">
    <property type="entry name" value="IMPORTIN_B_NT"/>
    <property type="match status" value="1"/>
</dbReference>
<keyword evidence="6" id="KW-0539">Nucleus</keyword>
<gene>
    <name evidence="8" type="ORF">ECRASSUSDP1_LOCUS18841</name>
</gene>
<dbReference type="SUPFAM" id="SSF48371">
    <property type="entry name" value="ARM repeat"/>
    <property type="match status" value="1"/>
</dbReference>
<accession>A0AAD1XSF3</accession>
<reference evidence="8" key="1">
    <citation type="submission" date="2023-07" db="EMBL/GenBank/DDBJ databases">
        <authorList>
            <consortium name="AG Swart"/>
            <person name="Singh M."/>
            <person name="Singh A."/>
            <person name="Seah K."/>
            <person name="Emmerich C."/>
        </authorList>
    </citation>
    <scope>NUCLEOTIDE SEQUENCE</scope>
    <source>
        <strain evidence="8">DP1</strain>
    </source>
</reference>
<dbReference type="GO" id="GO:0005829">
    <property type="term" value="C:cytosol"/>
    <property type="evidence" value="ECO:0007669"/>
    <property type="project" value="TreeGrafter"/>
</dbReference>
<keyword evidence="3" id="KW-0813">Transport</keyword>
<organism evidence="8 9">
    <name type="scientific">Euplotes crassus</name>
    <dbReference type="NCBI Taxonomy" id="5936"/>
    <lineage>
        <taxon>Eukaryota</taxon>
        <taxon>Sar</taxon>
        <taxon>Alveolata</taxon>
        <taxon>Ciliophora</taxon>
        <taxon>Intramacronucleata</taxon>
        <taxon>Spirotrichea</taxon>
        <taxon>Hypotrichia</taxon>
        <taxon>Euplotida</taxon>
        <taxon>Euplotidae</taxon>
        <taxon>Moneuplotes</taxon>
    </lineage>
</organism>
<dbReference type="EMBL" id="CAMPGE010019096">
    <property type="protein sequence ID" value="CAI2377455.1"/>
    <property type="molecule type" value="Genomic_DNA"/>
</dbReference>
<dbReference type="InterPro" id="IPR001494">
    <property type="entry name" value="Importin-beta_N"/>
</dbReference>
<evidence type="ECO:0000256" key="1">
    <source>
        <dbReference type="ARBA" id="ARBA00004123"/>
    </source>
</evidence>
<evidence type="ECO:0000256" key="4">
    <source>
        <dbReference type="ARBA" id="ARBA00022490"/>
    </source>
</evidence>
<evidence type="ECO:0000256" key="6">
    <source>
        <dbReference type="ARBA" id="ARBA00023242"/>
    </source>
</evidence>
<dbReference type="GO" id="GO:0006606">
    <property type="term" value="P:protein import into nucleus"/>
    <property type="evidence" value="ECO:0007669"/>
    <property type="project" value="TreeGrafter"/>
</dbReference>
<name>A0AAD1XSF3_EUPCR</name>
<evidence type="ECO:0000256" key="2">
    <source>
        <dbReference type="ARBA" id="ARBA00004496"/>
    </source>
</evidence>
<dbReference type="Proteomes" id="UP001295684">
    <property type="component" value="Unassembled WGS sequence"/>
</dbReference>
<dbReference type="InterPro" id="IPR011989">
    <property type="entry name" value="ARM-like"/>
</dbReference>
<evidence type="ECO:0000313" key="9">
    <source>
        <dbReference type="Proteomes" id="UP001295684"/>
    </source>
</evidence>
<dbReference type="GO" id="GO:0005635">
    <property type="term" value="C:nuclear envelope"/>
    <property type="evidence" value="ECO:0007669"/>
    <property type="project" value="TreeGrafter"/>
</dbReference>
<feature type="domain" description="Importin N-terminal" evidence="7">
    <location>
        <begin position="27"/>
        <end position="123"/>
    </location>
</feature>
<protein>
    <recommendedName>
        <fullName evidence="7">Importin N-terminal domain-containing protein</fullName>
    </recommendedName>
</protein>
<keyword evidence="4" id="KW-0963">Cytoplasm</keyword>
<keyword evidence="5" id="KW-0653">Protein transport</keyword>
<dbReference type="SMART" id="SM00913">
    <property type="entry name" value="IBN_N"/>
    <property type="match status" value="1"/>
</dbReference>
<dbReference type="GO" id="GO:0031267">
    <property type="term" value="F:small GTPase binding"/>
    <property type="evidence" value="ECO:0007669"/>
    <property type="project" value="InterPro"/>
</dbReference>
<evidence type="ECO:0000256" key="3">
    <source>
        <dbReference type="ARBA" id="ARBA00022448"/>
    </source>
</evidence>
<dbReference type="InterPro" id="IPR016024">
    <property type="entry name" value="ARM-type_fold"/>
</dbReference>
<evidence type="ECO:0000259" key="7">
    <source>
        <dbReference type="PROSITE" id="PS50166"/>
    </source>
</evidence>
<sequence>MENITLENYLEALANTGCSDNEKLRQASEFIESAKEKAGFCEAMMKIASNPEYNQEGGFDVNLAAAIQLKNMAQYHWMNSQDGQLGGFNDFDDEEPVEETKGVIISQEDKEFVKTNIIQACAHAPSFAVLALFEEIVLVVAKFEMPDRWPNAMTEITDLIQHGEEGKVFGGLTALKQVVKRFEFEFKQNRVPLDEIVDTLFPTIENMLVNLMDNMGESAMKAKNIIMNTLYLANNAKICKRYRDSDNFNSLMSVAFKGLTQEIPEEFTTPTESTDIIDKLNKNDFWMLKKKCITLLNRVMIQLFKENEAEDDLKALSKIFLENHSKELIDIAFLILDLSLTKFVASEVVSCAVRIINRTDKAPNLLAIVLERHEDIVFKYSIPLLYLSPHDIEEFTENPVSYTRGLYSLTISSLSARSYAIDMINYFVTYKENEKDESVPPYLEKFLTHCVETMSQPSEDFRIKESIMLAIGHLAPHILPYESLHAGVENILKDHIFPELQGENDFLKARALWVYGEMPIFVKDSHHAVEAVSNTYKCLLDECIPVKVLAGTSLHKLSKIKEAREILEPGIDKIIEAYLKIMQEIDQDELVNGLEEIINLFDDKVAPFAFELIQELNNKFIKIAESNADSLSDATLAGNACLSAICRILSAVSKDKDLLCRIEEIIYPSILLCLTEEGLDFIDDCLDIPVLVVYHRKLISEKMWDLYFKKFRMALGDENDEEECENGGIGFEFVPVMMSFFQNCVSFGGESFFNYQIEGVTPFQLMVKSIRRIITIERNVFSDVYSTSVCAMKLMGTILENHIGKIDEVLPDFIKLLHSELEANPTSKIYRSSILQTFSICFVYDTSLTYKCLEEQHISDPMLKFFFSSMGSFTKTYEIRRVLYGIASIISSDLTKAPELLKSETSAIMNVVVVLINAYVNAKEKEIKQELTEASQMKVIESQGLEEVDDVKEILTKLKEIKQNEGKLMDFGLDVGEDDDDEADELIFTAGDLELYDSPLEKVDAPIYFKNIMSELQTMNPDLYNTLTGFLSKEQNDILAKSFEKNEMLLNIEKE</sequence>
<dbReference type="Gene3D" id="1.25.10.10">
    <property type="entry name" value="Leucine-rich Repeat Variant"/>
    <property type="match status" value="1"/>
</dbReference>
<dbReference type="PANTHER" id="PTHR10997:SF18">
    <property type="entry name" value="D-IMPORTIN 7_RANBP7"/>
    <property type="match status" value="1"/>
</dbReference>
<dbReference type="AlphaFoldDB" id="A0AAD1XSF3"/>
<dbReference type="Pfam" id="PF03810">
    <property type="entry name" value="IBN_N"/>
    <property type="match status" value="1"/>
</dbReference>
<evidence type="ECO:0000256" key="5">
    <source>
        <dbReference type="ARBA" id="ARBA00022927"/>
    </source>
</evidence>